<keyword evidence="1" id="KW-0805">Transcription regulation</keyword>
<accession>A0ABW3QQC4</accession>
<feature type="region of interest" description="Disordered" evidence="4">
    <location>
        <begin position="31"/>
        <end position="50"/>
    </location>
</feature>
<protein>
    <submittedName>
        <fullName evidence="6">Substrate-binding domain-containing protein</fullName>
    </submittedName>
</protein>
<keyword evidence="7" id="KW-1185">Reference proteome</keyword>
<evidence type="ECO:0000256" key="3">
    <source>
        <dbReference type="ARBA" id="ARBA00023163"/>
    </source>
</evidence>
<name>A0ABW3QQC4_9PSEU</name>
<proteinExistence type="predicted"/>
<evidence type="ECO:0000256" key="1">
    <source>
        <dbReference type="ARBA" id="ARBA00023015"/>
    </source>
</evidence>
<organism evidence="6 7">
    <name type="scientific">Saccharothrix hoggarensis</name>
    <dbReference type="NCBI Taxonomy" id="913853"/>
    <lineage>
        <taxon>Bacteria</taxon>
        <taxon>Bacillati</taxon>
        <taxon>Actinomycetota</taxon>
        <taxon>Actinomycetes</taxon>
        <taxon>Pseudonocardiales</taxon>
        <taxon>Pseudonocardiaceae</taxon>
        <taxon>Saccharothrix</taxon>
    </lineage>
</organism>
<comment type="caution">
    <text evidence="6">The sequence shown here is derived from an EMBL/GenBank/DDBJ whole genome shotgun (WGS) entry which is preliminary data.</text>
</comment>
<dbReference type="InterPro" id="IPR028082">
    <property type="entry name" value="Peripla_BP_I"/>
</dbReference>
<reference evidence="7" key="1">
    <citation type="journal article" date="2019" name="Int. J. Syst. Evol. Microbiol.">
        <title>The Global Catalogue of Microorganisms (GCM) 10K type strain sequencing project: providing services to taxonomists for standard genome sequencing and annotation.</title>
        <authorList>
            <consortium name="The Broad Institute Genomics Platform"/>
            <consortium name="The Broad Institute Genome Sequencing Center for Infectious Disease"/>
            <person name="Wu L."/>
            <person name="Ma J."/>
        </authorList>
    </citation>
    <scope>NUCLEOTIDE SEQUENCE [LARGE SCALE GENOMIC DNA]</scope>
    <source>
        <strain evidence="7">CCUG 60214</strain>
    </source>
</reference>
<keyword evidence="3" id="KW-0804">Transcription</keyword>
<dbReference type="RefSeq" id="WP_380721731.1">
    <property type="nucleotide sequence ID" value="NZ_JBHTLK010000024.1"/>
</dbReference>
<evidence type="ECO:0000313" key="6">
    <source>
        <dbReference type="EMBL" id="MFD1147006.1"/>
    </source>
</evidence>
<dbReference type="InterPro" id="IPR046335">
    <property type="entry name" value="LacI/GalR-like_sensor"/>
</dbReference>
<dbReference type="PANTHER" id="PTHR30146:SF153">
    <property type="entry name" value="LACTOSE OPERON REPRESSOR"/>
    <property type="match status" value="1"/>
</dbReference>
<keyword evidence="2" id="KW-0238">DNA-binding</keyword>
<evidence type="ECO:0000256" key="4">
    <source>
        <dbReference type="SAM" id="MobiDB-lite"/>
    </source>
</evidence>
<sequence>MSRSRLAGSATTAGMSPTTASRVVNRACRGGRAAGTARELPSDHAPADGRRPAPLVELVFPALNTAWAMEVMGGVVDSGLDVVMSPGAGRGPTWARDLVRAGRAGVLLVACPISPAERRVLAAGRVPVVRVDPVDAVTPDLPTVGATNRAGGMTAAKHLLSLGHRRIGVVGGPPDMLCSTARVDGYRVALDGAGIPFDPALVRHADFTREGGHREARDLLRLPDRPTAIFAANDEQALGVIEAARSAGLSVPGDLSVVGFDDLPAAWRSSPALSTVRQPLAAMGRQAGWMLADLIAGRPAIIDRVELATSLIVRSSTARVRR</sequence>
<dbReference type="PANTHER" id="PTHR30146">
    <property type="entry name" value="LACI-RELATED TRANSCRIPTIONAL REPRESSOR"/>
    <property type="match status" value="1"/>
</dbReference>
<dbReference type="Gene3D" id="3.40.50.2300">
    <property type="match status" value="2"/>
</dbReference>
<evidence type="ECO:0000259" key="5">
    <source>
        <dbReference type="Pfam" id="PF13377"/>
    </source>
</evidence>
<feature type="region of interest" description="Disordered" evidence="4">
    <location>
        <begin position="1"/>
        <end position="25"/>
    </location>
</feature>
<feature type="compositionally biased region" description="Basic and acidic residues" evidence="4">
    <location>
        <begin position="40"/>
        <end position="50"/>
    </location>
</feature>
<dbReference type="EMBL" id="JBHTLK010000024">
    <property type="protein sequence ID" value="MFD1147006.1"/>
    <property type="molecule type" value="Genomic_DNA"/>
</dbReference>
<feature type="compositionally biased region" description="Polar residues" evidence="4">
    <location>
        <begin position="1"/>
        <end position="22"/>
    </location>
</feature>
<dbReference type="SUPFAM" id="SSF53822">
    <property type="entry name" value="Periplasmic binding protein-like I"/>
    <property type="match status" value="1"/>
</dbReference>
<feature type="domain" description="Transcriptional regulator LacI/GalR-like sensor" evidence="5">
    <location>
        <begin position="156"/>
        <end position="317"/>
    </location>
</feature>
<evidence type="ECO:0000256" key="2">
    <source>
        <dbReference type="ARBA" id="ARBA00023125"/>
    </source>
</evidence>
<evidence type="ECO:0000313" key="7">
    <source>
        <dbReference type="Proteomes" id="UP001597168"/>
    </source>
</evidence>
<gene>
    <name evidence="6" type="ORF">ACFQ3T_07705</name>
</gene>
<dbReference type="Proteomes" id="UP001597168">
    <property type="component" value="Unassembled WGS sequence"/>
</dbReference>
<dbReference type="Pfam" id="PF13377">
    <property type="entry name" value="Peripla_BP_3"/>
    <property type="match status" value="1"/>
</dbReference>